<dbReference type="PANTHER" id="PTHR16509:SF1">
    <property type="entry name" value="MANGANESE-DEPENDENT ADP-RIBOSE_CDP-ALCOHOL DIPHOSPHATASE"/>
    <property type="match status" value="1"/>
</dbReference>
<dbReference type="InterPro" id="IPR029052">
    <property type="entry name" value="Metallo-depent_PP-like"/>
</dbReference>
<name>A0A291QP01_9BACT</name>
<evidence type="ECO:0000259" key="1">
    <source>
        <dbReference type="Pfam" id="PF00149"/>
    </source>
</evidence>
<dbReference type="EMBL" id="CP023777">
    <property type="protein sequence ID" value="ATL45699.1"/>
    <property type="molecule type" value="Genomic_DNA"/>
</dbReference>
<dbReference type="RefSeq" id="WP_098192089.1">
    <property type="nucleotide sequence ID" value="NZ_CP023777.1"/>
</dbReference>
<reference evidence="2 3" key="1">
    <citation type="submission" date="2017-10" db="EMBL/GenBank/DDBJ databases">
        <title>Paenichitinophaga pekingensis gen. nov., sp. nov., isolated from activated sludge.</title>
        <authorList>
            <person name="Jin D."/>
            <person name="Kong X."/>
            <person name="Deng Y."/>
            <person name="Bai Z."/>
        </authorList>
    </citation>
    <scope>NUCLEOTIDE SEQUENCE [LARGE SCALE GENOMIC DNA]</scope>
    <source>
        <strain evidence="2 3">13</strain>
    </source>
</reference>
<dbReference type="Pfam" id="PF00149">
    <property type="entry name" value="Metallophos"/>
    <property type="match status" value="1"/>
</dbReference>
<dbReference type="GO" id="GO:0008663">
    <property type="term" value="F:2',3'-cyclic-nucleotide 2'-phosphodiesterase activity"/>
    <property type="evidence" value="ECO:0007669"/>
    <property type="project" value="TreeGrafter"/>
</dbReference>
<dbReference type="AlphaFoldDB" id="A0A291QP01"/>
<evidence type="ECO:0000313" key="3">
    <source>
        <dbReference type="Proteomes" id="UP000220133"/>
    </source>
</evidence>
<organism evidence="2 3">
    <name type="scientific">Chitinophaga caeni</name>
    <dbReference type="NCBI Taxonomy" id="2029983"/>
    <lineage>
        <taxon>Bacteria</taxon>
        <taxon>Pseudomonadati</taxon>
        <taxon>Bacteroidota</taxon>
        <taxon>Chitinophagia</taxon>
        <taxon>Chitinophagales</taxon>
        <taxon>Chitinophagaceae</taxon>
        <taxon>Chitinophaga</taxon>
    </lineage>
</organism>
<protein>
    <recommendedName>
        <fullName evidence="1">Calcineurin-like phosphoesterase domain-containing protein</fullName>
    </recommendedName>
</protein>
<accession>A0A291QP01</accession>
<dbReference type="KEGG" id="cbae:COR50_00170"/>
<gene>
    <name evidence="2" type="ORF">COR50_00170</name>
</gene>
<dbReference type="GO" id="GO:0030145">
    <property type="term" value="F:manganese ion binding"/>
    <property type="evidence" value="ECO:0007669"/>
    <property type="project" value="TreeGrafter"/>
</dbReference>
<keyword evidence="3" id="KW-1185">Reference proteome</keyword>
<feature type="domain" description="Calcineurin-like phosphoesterase" evidence="1">
    <location>
        <begin position="27"/>
        <end position="245"/>
    </location>
</feature>
<dbReference type="Proteomes" id="UP000220133">
    <property type="component" value="Chromosome"/>
</dbReference>
<dbReference type="GO" id="GO:0047631">
    <property type="term" value="F:ADP-ribose diphosphatase activity"/>
    <property type="evidence" value="ECO:0007669"/>
    <property type="project" value="TreeGrafter"/>
</dbReference>
<sequence>MKKFLICSLLGMVLLLDCTAQQGKPLIRFGLLSDIQYADSDTKGSRFYRNSLSKLESCVGDINSKDVEFTINMGDVIDRDQKDLDTVLHILDKLEQPLYNTPGNHDYSGLKDNRLLYEKLKMPGEYYSFKRGNWKFVLLNTNEVASYSNVEGTWKEPELKSMFEKIKKEGGHNAAAYNGGISSKQVQWLKEELEASQEKGEYVLIFSHHPMGCADGLTALNKKEIVATVSKFSCVKALIAGHHHEGAYCLIAGIPCIVIEGMVETAGQNAYATVELYPGKMVLNGYGRVHSRVINVKGN</sequence>
<dbReference type="SUPFAM" id="SSF56300">
    <property type="entry name" value="Metallo-dependent phosphatases"/>
    <property type="match status" value="1"/>
</dbReference>
<dbReference type="PANTHER" id="PTHR16509">
    <property type="match status" value="1"/>
</dbReference>
<dbReference type="InterPro" id="IPR004843">
    <property type="entry name" value="Calcineurin-like_PHP"/>
</dbReference>
<dbReference type="Gene3D" id="3.60.21.10">
    <property type="match status" value="1"/>
</dbReference>
<dbReference type="OrthoDB" id="9791866at2"/>
<dbReference type="GO" id="GO:0047734">
    <property type="term" value="F:CDP-glycerol diphosphatase activity"/>
    <property type="evidence" value="ECO:0007669"/>
    <property type="project" value="TreeGrafter"/>
</dbReference>
<proteinExistence type="predicted"/>
<evidence type="ECO:0000313" key="2">
    <source>
        <dbReference type="EMBL" id="ATL45699.1"/>
    </source>
</evidence>